<dbReference type="Proteomes" id="UP000636800">
    <property type="component" value="Chromosome 10"/>
</dbReference>
<dbReference type="EMBL" id="JADCNL010000010">
    <property type="protein sequence ID" value="KAG0464234.1"/>
    <property type="molecule type" value="Genomic_DNA"/>
</dbReference>
<name>A0A835UM63_VANPL</name>
<dbReference type="Proteomes" id="UP000639772">
    <property type="component" value="Chromosome 10"/>
</dbReference>
<evidence type="ECO:0000313" key="4">
    <source>
        <dbReference type="Proteomes" id="UP000639772"/>
    </source>
</evidence>
<sequence length="145" mass="15996">MSHKCVMQFLNEKCNVYLKQSNPNGFFCTSCRRRDEAFPRLFSYASTPLDLFCFDERIGVRQLPTAFAPESCQQLCASACRCTAQNTPPQRHPTTTKAIPTFFLQTVHRGFVFGSAASVEDGGSSAVSEGGRSATVEGLLWRALS</sequence>
<organism evidence="2 4">
    <name type="scientific">Vanilla planifolia</name>
    <name type="common">Vanilla</name>
    <dbReference type="NCBI Taxonomy" id="51239"/>
    <lineage>
        <taxon>Eukaryota</taxon>
        <taxon>Viridiplantae</taxon>
        <taxon>Streptophyta</taxon>
        <taxon>Embryophyta</taxon>
        <taxon>Tracheophyta</taxon>
        <taxon>Spermatophyta</taxon>
        <taxon>Magnoliopsida</taxon>
        <taxon>Liliopsida</taxon>
        <taxon>Asparagales</taxon>
        <taxon>Orchidaceae</taxon>
        <taxon>Vanilloideae</taxon>
        <taxon>Vanilleae</taxon>
        <taxon>Vanilla</taxon>
    </lineage>
</organism>
<dbReference type="EMBL" id="JADCNM010000010">
    <property type="protein sequence ID" value="KAG0465700.1"/>
    <property type="molecule type" value="Genomic_DNA"/>
</dbReference>
<accession>A0A835UM63</accession>
<evidence type="ECO:0000313" key="2">
    <source>
        <dbReference type="EMBL" id="KAG0465700.1"/>
    </source>
</evidence>
<reference evidence="3 4" key="1">
    <citation type="journal article" date="2020" name="Nat. Food">
        <title>A phased Vanilla planifolia genome enables genetic improvement of flavour and production.</title>
        <authorList>
            <person name="Hasing T."/>
            <person name="Tang H."/>
            <person name="Brym M."/>
            <person name="Khazi F."/>
            <person name="Huang T."/>
            <person name="Chambers A.H."/>
        </authorList>
    </citation>
    <scope>NUCLEOTIDE SEQUENCE [LARGE SCALE GENOMIC DNA]</scope>
    <source>
        <tissue evidence="2">Leaf</tissue>
    </source>
</reference>
<gene>
    <name evidence="2" type="ORF">HPP92_019864</name>
    <name evidence="1" type="ORF">HPP92_020303</name>
</gene>
<evidence type="ECO:0000313" key="1">
    <source>
        <dbReference type="EMBL" id="KAG0464234.1"/>
    </source>
</evidence>
<comment type="caution">
    <text evidence="2">The sequence shown here is derived from an EMBL/GenBank/DDBJ whole genome shotgun (WGS) entry which is preliminary data.</text>
</comment>
<keyword evidence="3" id="KW-1185">Reference proteome</keyword>
<dbReference type="AlphaFoldDB" id="A0A835UM63"/>
<proteinExistence type="predicted"/>
<evidence type="ECO:0000313" key="3">
    <source>
        <dbReference type="Proteomes" id="UP000636800"/>
    </source>
</evidence>
<protein>
    <submittedName>
        <fullName evidence="2">Uncharacterized protein</fullName>
    </submittedName>
</protein>